<dbReference type="Gene3D" id="3.90.180.10">
    <property type="entry name" value="Medium-chain alcohol dehydrogenases, catalytic domain"/>
    <property type="match status" value="1"/>
</dbReference>
<dbReference type="PANTHER" id="PTHR43350">
    <property type="entry name" value="NAD-DEPENDENT ALCOHOL DEHYDROGENASE"/>
    <property type="match status" value="1"/>
</dbReference>
<keyword evidence="5" id="KW-0560">Oxidoreductase</keyword>
<protein>
    <submittedName>
        <fullName evidence="6">Zinc-binding alcohol dehydrogenase</fullName>
    </submittedName>
</protein>
<sequence length="323" mass="34147">MHSAPALWITGPRQVEIRQTGLATGSDLIEVETLYTGISRGTERLVFEGRVPSEEQARMRAPFQEGDFPHPVKYGYCAVGRALSGAHAGQAVFVLHPHQARFAIPEQAAVPVPETVPPARAILAANMETALTILWDSGIGPGDRVTVIGTGVVGALAGWLAARIPGTEVTLVDVNRDRAKIAESLGCAYSTPDAAPTGCDAVIHTSASASGLATSIALAGLEATVVEASWHGSGTTPVPLGGAFHSKRLRIVGSQVGRIPPARAPRWDYRRRMEKALSLLGDPALDVLISGETAFDDLVQEYARILDDPATLCHRIRYPGSAT</sequence>
<evidence type="ECO:0000256" key="1">
    <source>
        <dbReference type="ARBA" id="ARBA00001947"/>
    </source>
</evidence>
<evidence type="ECO:0000256" key="5">
    <source>
        <dbReference type="ARBA" id="ARBA00023002"/>
    </source>
</evidence>
<comment type="caution">
    <text evidence="6">The sequence shown here is derived from an EMBL/GenBank/DDBJ whole genome shotgun (WGS) entry which is preliminary data.</text>
</comment>
<dbReference type="CDD" id="cd08255">
    <property type="entry name" value="2-desacetyl-2-hydroxyethyl_bacteriochlorophyllide_like"/>
    <property type="match status" value="1"/>
</dbReference>
<evidence type="ECO:0000256" key="4">
    <source>
        <dbReference type="ARBA" id="ARBA00022833"/>
    </source>
</evidence>
<dbReference type="Proteomes" id="UP000572377">
    <property type="component" value="Unassembled WGS sequence"/>
</dbReference>
<reference evidence="6 7" key="1">
    <citation type="submission" date="2020-05" db="EMBL/GenBank/DDBJ databases">
        <title>Gimesia benthica sp. nov., a novel planctomycete isolated from a deep-sea water sample of the Northwest Indian Ocean.</title>
        <authorList>
            <person name="Wang J."/>
            <person name="Ruan C."/>
            <person name="Song L."/>
            <person name="Zhu Y."/>
            <person name="Li A."/>
            <person name="Zheng X."/>
            <person name="Wang L."/>
            <person name="Lu Z."/>
            <person name="Huang Y."/>
            <person name="Du W."/>
            <person name="Zhou Y."/>
            <person name="Huang L."/>
            <person name="Dai X."/>
        </authorList>
    </citation>
    <scope>NUCLEOTIDE SEQUENCE [LARGE SCALE GENOMIC DNA]</scope>
    <source>
        <strain evidence="6 7">YYQ-30</strain>
    </source>
</reference>
<comment type="similarity">
    <text evidence="2">Belongs to the zinc-containing alcohol dehydrogenase family.</text>
</comment>
<dbReference type="RefSeq" id="WP_171322458.1">
    <property type="nucleotide sequence ID" value="NZ_JABFBC010000001.1"/>
</dbReference>
<proteinExistence type="inferred from homology"/>
<dbReference type="PANTHER" id="PTHR43350:SF19">
    <property type="entry name" value="D-GULOSIDE 3-DEHYDROGENASE"/>
    <property type="match status" value="1"/>
</dbReference>
<dbReference type="SUPFAM" id="SSF51735">
    <property type="entry name" value="NAD(P)-binding Rossmann-fold domains"/>
    <property type="match status" value="1"/>
</dbReference>
<dbReference type="InterPro" id="IPR036291">
    <property type="entry name" value="NAD(P)-bd_dom_sf"/>
</dbReference>
<keyword evidence="3" id="KW-0479">Metal-binding</keyword>
<dbReference type="Gene3D" id="3.40.50.720">
    <property type="entry name" value="NAD(P)-binding Rossmann-like Domain"/>
    <property type="match status" value="1"/>
</dbReference>
<keyword evidence="4" id="KW-0862">Zinc</keyword>
<keyword evidence="7" id="KW-1185">Reference proteome</keyword>
<dbReference type="GO" id="GO:0016491">
    <property type="term" value="F:oxidoreductase activity"/>
    <property type="evidence" value="ECO:0007669"/>
    <property type="project" value="UniProtKB-KW"/>
</dbReference>
<evidence type="ECO:0000313" key="7">
    <source>
        <dbReference type="Proteomes" id="UP000572377"/>
    </source>
</evidence>
<gene>
    <name evidence="6" type="ORF">HMH01_03290</name>
</gene>
<dbReference type="EMBL" id="JABFBC010000001">
    <property type="protein sequence ID" value="NNU79454.1"/>
    <property type="molecule type" value="Genomic_DNA"/>
</dbReference>
<evidence type="ECO:0000313" key="6">
    <source>
        <dbReference type="EMBL" id="NNU79454.1"/>
    </source>
</evidence>
<organism evidence="6 7">
    <name type="scientific">Halovulum dunhuangense</name>
    <dbReference type="NCBI Taxonomy" id="1505036"/>
    <lineage>
        <taxon>Bacteria</taxon>
        <taxon>Pseudomonadati</taxon>
        <taxon>Pseudomonadota</taxon>
        <taxon>Alphaproteobacteria</taxon>
        <taxon>Rhodobacterales</taxon>
        <taxon>Paracoccaceae</taxon>
        <taxon>Halovulum</taxon>
    </lineage>
</organism>
<evidence type="ECO:0000256" key="3">
    <source>
        <dbReference type="ARBA" id="ARBA00022723"/>
    </source>
</evidence>
<dbReference type="GO" id="GO:0046872">
    <property type="term" value="F:metal ion binding"/>
    <property type="evidence" value="ECO:0007669"/>
    <property type="project" value="UniProtKB-KW"/>
</dbReference>
<accession>A0A849KZQ1</accession>
<dbReference type="SUPFAM" id="SSF50129">
    <property type="entry name" value="GroES-like"/>
    <property type="match status" value="1"/>
</dbReference>
<dbReference type="InterPro" id="IPR011032">
    <property type="entry name" value="GroES-like_sf"/>
</dbReference>
<comment type="cofactor">
    <cofactor evidence="1">
        <name>Zn(2+)</name>
        <dbReference type="ChEBI" id="CHEBI:29105"/>
    </cofactor>
</comment>
<name>A0A849KZQ1_9RHOB</name>
<dbReference type="AlphaFoldDB" id="A0A849KZQ1"/>
<evidence type="ECO:0000256" key="2">
    <source>
        <dbReference type="ARBA" id="ARBA00008072"/>
    </source>
</evidence>